<sequence length="297" mass="33873">MHSKNQRICWACKDKDRGWAMLAWDKVSLPKGMGGLAFKDIRLFNIALLSSKYFPNGHLFHPKKVDKSLYTWSSIATTANALRKGFGWQNVNKECNRCGASTKNLIHAFKDCPTTLAIVTCGGLDGPISSVIFTFPKKWEKSLRGTVKFNFDATVSNTKTGYGIIVRDFEGFIIGGSFGFKKEEMVSDWVKIYTFEEILKLARMLNITKATFEIDCATLTNRIKKHKDDIALMGYSINECFRNMDRLHNFDVKWENHTCNKVADILSKYAIFNESHSIFCMDYPTIIHKLVMDDVVN</sequence>
<organism evidence="2 3">
    <name type="scientific">Gossypium raimondii</name>
    <name type="common">Peruvian cotton</name>
    <name type="synonym">Gossypium klotzschianum subsp. raimondii</name>
    <dbReference type="NCBI Taxonomy" id="29730"/>
    <lineage>
        <taxon>Eukaryota</taxon>
        <taxon>Viridiplantae</taxon>
        <taxon>Streptophyta</taxon>
        <taxon>Embryophyta</taxon>
        <taxon>Tracheophyta</taxon>
        <taxon>Spermatophyta</taxon>
        <taxon>Magnoliopsida</taxon>
        <taxon>eudicotyledons</taxon>
        <taxon>Gunneridae</taxon>
        <taxon>Pentapetalae</taxon>
        <taxon>rosids</taxon>
        <taxon>malvids</taxon>
        <taxon>Malvales</taxon>
        <taxon>Malvaceae</taxon>
        <taxon>Malvoideae</taxon>
        <taxon>Gossypium</taxon>
    </lineage>
</organism>
<dbReference type="GO" id="GO:0003676">
    <property type="term" value="F:nucleic acid binding"/>
    <property type="evidence" value="ECO:0007669"/>
    <property type="project" value="InterPro"/>
</dbReference>
<dbReference type="InterPro" id="IPR002156">
    <property type="entry name" value="RNaseH_domain"/>
</dbReference>
<feature type="domain" description="RNase H type-1" evidence="1">
    <location>
        <begin position="150"/>
        <end position="270"/>
    </location>
</feature>
<protein>
    <recommendedName>
        <fullName evidence="1">RNase H type-1 domain-containing protein</fullName>
    </recommendedName>
</protein>
<dbReference type="PANTHER" id="PTHR47074">
    <property type="entry name" value="BNAC02G40300D PROTEIN"/>
    <property type="match status" value="1"/>
</dbReference>
<evidence type="ECO:0000313" key="2">
    <source>
        <dbReference type="EMBL" id="MBA0583776.1"/>
    </source>
</evidence>
<evidence type="ECO:0000259" key="1">
    <source>
        <dbReference type="Pfam" id="PF13456"/>
    </source>
</evidence>
<proteinExistence type="predicted"/>
<gene>
    <name evidence="2" type="ORF">Gorai_014620</name>
</gene>
<reference evidence="2 3" key="1">
    <citation type="journal article" date="2019" name="Genome Biol. Evol.">
        <title>Insights into the evolution of the New World diploid cottons (Gossypium, subgenus Houzingenia) based on genome sequencing.</title>
        <authorList>
            <person name="Grover C.E."/>
            <person name="Arick M.A. 2nd"/>
            <person name="Thrash A."/>
            <person name="Conover J.L."/>
            <person name="Sanders W.S."/>
            <person name="Peterson D.G."/>
            <person name="Frelichowski J.E."/>
            <person name="Scheffler J.A."/>
            <person name="Scheffler B.E."/>
            <person name="Wendel J.F."/>
        </authorList>
    </citation>
    <scope>NUCLEOTIDE SEQUENCE [LARGE SCALE GENOMIC DNA]</scope>
    <source>
        <strain evidence="2">8</strain>
        <tissue evidence="2">Leaf</tissue>
    </source>
</reference>
<comment type="caution">
    <text evidence="2">The sequence shown here is derived from an EMBL/GenBank/DDBJ whole genome shotgun (WGS) entry which is preliminary data.</text>
</comment>
<dbReference type="GO" id="GO:0004523">
    <property type="term" value="F:RNA-DNA hybrid ribonuclease activity"/>
    <property type="evidence" value="ECO:0007669"/>
    <property type="project" value="InterPro"/>
</dbReference>
<evidence type="ECO:0000313" key="3">
    <source>
        <dbReference type="Proteomes" id="UP000593578"/>
    </source>
</evidence>
<dbReference type="Proteomes" id="UP000593578">
    <property type="component" value="Unassembled WGS sequence"/>
</dbReference>
<dbReference type="CDD" id="cd06222">
    <property type="entry name" value="RNase_H_like"/>
    <property type="match status" value="1"/>
</dbReference>
<dbReference type="EMBL" id="JABEZZ010000004">
    <property type="protein sequence ID" value="MBA0583776.1"/>
    <property type="molecule type" value="Genomic_DNA"/>
</dbReference>
<name>A0A7J8P3L5_GOSRA</name>
<dbReference type="Pfam" id="PF13456">
    <property type="entry name" value="RVT_3"/>
    <property type="match status" value="1"/>
</dbReference>
<accession>A0A7J8P3L5</accession>
<dbReference type="InterPro" id="IPR052929">
    <property type="entry name" value="RNase_H-like_EbsB-rel"/>
</dbReference>
<dbReference type="InterPro" id="IPR044730">
    <property type="entry name" value="RNase_H-like_dom_plant"/>
</dbReference>
<dbReference type="AlphaFoldDB" id="A0A7J8P3L5"/>
<dbReference type="PANTHER" id="PTHR47074:SF48">
    <property type="entry name" value="POLYNUCLEOTIDYL TRANSFERASE, RIBONUCLEASE H-LIKE SUPERFAMILY PROTEIN"/>
    <property type="match status" value="1"/>
</dbReference>